<feature type="region of interest" description="Disordered" evidence="1">
    <location>
        <begin position="1"/>
        <end position="21"/>
    </location>
</feature>
<evidence type="ECO:0000313" key="3">
    <source>
        <dbReference type="Proteomes" id="UP000188320"/>
    </source>
</evidence>
<dbReference type="AlphaFoldDB" id="A0A1R1PM55"/>
<sequence length="150" mass="15773">MAFAATPAASTSFPTPSSPKTTRSAFVVETTLPKISANSFPSLPNLSSLFNIAIIFSIISSFTLGKCRINSSIPTPKVPGMSPSCSIFTKLKSVNTPNITSSILDSENIFSPALFKQIAPNPFGIAINTSPEYGICSSIDFKNVCGSLDS</sequence>
<name>A0A1R1PM55_ZANCU</name>
<dbReference type="Proteomes" id="UP000188320">
    <property type="component" value="Unassembled WGS sequence"/>
</dbReference>
<reference evidence="3" key="1">
    <citation type="submission" date="2017-01" db="EMBL/GenBank/DDBJ databases">
        <authorList>
            <person name="Wang Y."/>
            <person name="White M."/>
            <person name="Kvist S."/>
            <person name="Moncalvo J.-M."/>
        </authorList>
    </citation>
    <scope>NUCLEOTIDE SEQUENCE [LARGE SCALE GENOMIC DNA]</scope>
    <source>
        <strain evidence="3">COL-18-3</strain>
    </source>
</reference>
<keyword evidence="3" id="KW-1185">Reference proteome</keyword>
<evidence type="ECO:0000313" key="2">
    <source>
        <dbReference type="EMBL" id="OMH82045.1"/>
    </source>
</evidence>
<gene>
    <name evidence="2" type="ORF">AX774_g4479</name>
</gene>
<protein>
    <submittedName>
        <fullName evidence="2">Uncharacterized protein</fullName>
    </submittedName>
</protein>
<accession>A0A1R1PM55</accession>
<dbReference type="EMBL" id="LSSK01000753">
    <property type="protein sequence ID" value="OMH82045.1"/>
    <property type="molecule type" value="Genomic_DNA"/>
</dbReference>
<evidence type="ECO:0000256" key="1">
    <source>
        <dbReference type="SAM" id="MobiDB-lite"/>
    </source>
</evidence>
<organism evidence="2 3">
    <name type="scientific">Zancudomyces culisetae</name>
    <name type="common">Gut fungus</name>
    <name type="synonym">Smittium culisetae</name>
    <dbReference type="NCBI Taxonomy" id="1213189"/>
    <lineage>
        <taxon>Eukaryota</taxon>
        <taxon>Fungi</taxon>
        <taxon>Fungi incertae sedis</taxon>
        <taxon>Zoopagomycota</taxon>
        <taxon>Kickxellomycotina</taxon>
        <taxon>Harpellomycetes</taxon>
        <taxon>Harpellales</taxon>
        <taxon>Legeriomycetaceae</taxon>
        <taxon>Zancudomyces</taxon>
    </lineage>
</organism>
<comment type="caution">
    <text evidence="2">The sequence shown here is derived from an EMBL/GenBank/DDBJ whole genome shotgun (WGS) entry which is preliminary data.</text>
</comment>
<proteinExistence type="predicted"/>